<dbReference type="Proteomes" id="UP000707451">
    <property type="component" value="Unassembled WGS sequence"/>
</dbReference>
<keyword evidence="2" id="KW-1185">Reference proteome</keyword>
<dbReference type="OrthoDB" id="2435184at2759"/>
<gene>
    <name evidence="1" type="ORF">KI688_003461</name>
</gene>
<reference evidence="1" key="1">
    <citation type="submission" date="2021-06" db="EMBL/GenBank/DDBJ databases">
        <title>Genome Sequence of Mortierella hyaline Strain SCG-10, a Cold-Adapted, Nitrate-Reducing Fungus Isolated from Soil in Minnesota, USA.</title>
        <authorList>
            <person name="Aldossari N."/>
        </authorList>
    </citation>
    <scope>NUCLEOTIDE SEQUENCE</scope>
    <source>
        <strain evidence="1">SCG-10</strain>
    </source>
</reference>
<evidence type="ECO:0000313" key="2">
    <source>
        <dbReference type="Proteomes" id="UP000707451"/>
    </source>
</evidence>
<proteinExistence type="predicted"/>
<dbReference type="EMBL" id="JAHRHY010000014">
    <property type="protein sequence ID" value="KAG9064273.1"/>
    <property type="molecule type" value="Genomic_DNA"/>
</dbReference>
<organism evidence="1 2">
    <name type="scientific">Linnemannia hyalina</name>
    <dbReference type="NCBI Taxonomy" id="64524"/>
    <lineage>
        <taxon>Eukaryota</taxon>
        <taxon>Fungi</taxon>
        <taxon>Fungi incertae sedis</taxon>
        <taxon>Mucoromycota</taxon>
        <taxon>Mortierellomycotina</taxon>
        <taxon>Mortierellomycetes</taxon>
        <taxon>Mortierellales</taxon>
        <taxon>Mortierellaceae</taxon>
        <taxon>Linnemannia</taxon>
    </lineage>
</organism>
<dbReference type="AlphaFoldDB" id="A0A9P7XQA8"/>
<name>A0A9P7XQA8_9FUNG</name>
<comment type="caution">
    <text evidence="1">The sequence shown here is derived from an EMBL/GenBank/DDBJ whole genome shotgun (WGS) entry which is preliminary data.</text>
</comment>
<protein>
    <submittedName>
        <fullName evidence="1">Uncharacterized protein</fullName>
    </submittedName>
</protein>
<accession>A0A9P7XQA8</accession>
<sequence>MVLHVREFRKRCKEGTVTETLFNQLLELFSIHNGDEIEVLYNKSLNDVSEMIAELLAPTITISNKFAAQFVTQQSLRGVVTN</sequence>
<evidence type="ECO:0000313" key="1">
    <source>
        <dbReference type="EMBL" id="KAG9064273.1"/>
    </source>
</evidence>